<dbReference type="Proteomes" id="UP000826921">
    <property type="component" value="Unassembled WGS sequence"/>
</dbReference>
<protein>
    <submittedName>
        <fullName evidence="1">Uncharacterized protein</fullName>
    </submittedName>
</protein>
<comment type="caution">
    <text evidence="1">The sequence shown here is derived from an EMBL/GenBank/DDBJ whole genome shotgun (WGS) entry which is preliminary data.</text>
</comment>
<gene>
    <name evidence="1" type="ORF">K1I74_08675</name>
</gene>
<dbReference type="EMBL" id="JAHZQA010000007">
    <property type="protein sequence ID" value="MBZ2128127.1"/>
    <property type="molecule type" value="Genomic_DNA"/>
</dbReference>
<sequence length="65" mass="7814">MVLIDDGQLNDKQHVDIALREYHIDSKTKDVVIGEEGNERSHHEENNCHLFEYHNAQFRHDFRRL</sequence>
<dbReference type="AlphaFoldDB" id="A0AB35FVV5"/>
<evidence type="ECO:0000313" key="2">
    <source>
        <dbReference type="Proteomes" id="UP000826921"/>
    </source>
</evidence>
<organism evidence="1 2">
    <name type="scientific">Streptococcus gordonii</name>
    <dbReference type="NCBI Taxonomy" id="1302"/>
    <lineage>
        <taxon>Bacteria</taxon>
        <taxon>Bacillati</taxon>
        <taxon>Bacillota</taxon>
        <taxon>Bacilli</taxon>
        <taxon>Lactobacillales</taxon>
        <taxon>Streptococcaceae</taxon>
        <taxon>Streptococcus</taxon>
    </lineage>
</organism>
<dbReference type="RefSeq" id="WP_075202960.1">
    <property type="nucleotide sequence ID" value="NZ_JAHZQA010000007.1"/>
</dbReference>
<evidence type="ECO:0000313" key="1">
    <source>
        <dbReference type="EMBL" id="MBZ2128127.1"/>
    </source>
</evidence>
<proteinExistence type="predicted"/>
<accession>A0AB35FVV5</accession>
<reference evidence="1" key="1">
    <citation type="submission" date="2021-07" db="EMBL/GenBank/DDBJ databases">
        <title>Occurrence of streptococci in the human mouth that bind to a non-human glycan.</title>
        <authorList>
            <person name="Cross B."/>
            <person name="Thamadilok S."/>
            <person name="Bensing B."/>
            <person name="Sasmal A."/>
            <person name="Khedri Z."/>
            <person name="Deng L."/>
            <person name="Yu H."/>
            <person name="Mehta A."/>
            <person name="Aluvathingal J."/>
            <person name="Nadendla S."/>
            <person name="Vickerman M."/>
            <person name="Chen X."/>
            <person name="Dewhirst F."/>
            <person name="Gill A."/>
            <person name="Lettrichova I."/>
            <person name="Diaz S."/>
            <person name="Gill S."/>
            <person name="Tettelin H."/>
            <person name="Iverson T."/>
            <person name="Sullam P."/>
            <person name="Varki A."/>
            <person name="Ruhl S."/>
        </authorList>
    </citation>
    <scope>NUCLEOTIDE SEQUENCE</scope>
    <source>
        <strain evidence="1">SK9</strain>
    </source>
</reference>
<name>A0AB35FVV5_STRGN</name>